<dbReference type="Proteomes" id="UP000377595">
    <property type="component" value="Unassembled WGS sequence"/>
</dbReference>
<dbReference type="EMBL" id="BLAF01000031">
    <property type="protein sequence ID" value="GES22532.1"/>
    <property type="molecule type" value="Genomic_DNA"/>
</dbReference>
<sequence>MLSWWSSRVVTVALAAAGGARGNQGLGGRTTLSWWSFLVGDHGVDGGGRSPRENKGMGGWENHGIKLLLRSGDCGAVR</sequence>
<keyword evidence="2" id="KW-1185">Reference proteome</keyword>
<protein>
    <submittedName>
        <fullName evidence="1">Uncharacterized protein</fullName>
    </submittedName>
</protein>
<dbReference type="AlphaFoldDB" id="A0A5M3XNK0"/>
<name>A0A5M3XNK0_9ACTN</name>
<proteinExistence type="predicted"/>
<accession>A0A5M3XNK0</accession>
<evidence type="ECO:0000313" key="2">
    <source>
        <dbReference type="Proteomes" id="UP000377595"/>
    </source>
</evidence>
<reference evidence="1 2" key="1">
    <citation type="submission" date="2019-10" db="EMBL/GenBank/DDBJ databases">
        <title>Whole genome shotgun sequence of Acrocarpospora pleiomorpha NBRC 16267.</title>
        <authorList>
            <person name="Ichikawa N."/>
            <person name="Kimura A."/>
            <person name="Kitahashi Y."/>
            <person name="Komaki H."/>
            <person name="Oguchi A."/>
        </authorList>
    </citation>
    <scope>NUCLEOTIDE SEQUENCE [LARGE SCALE GENOMIC DNA]</scope>
    <source>
        <strain evidence="1 2">NBRC 16267</strain>
    </source>
</reference>
<gene>
    <name evidence="1" type="ORF">Aple_054300</name>
</gene>
<evidence type="ECO:0000313" key="1">
    <source>
        <dbReference type="EMBL" id="GES22532.1"/>
    </source>
</evidence>
<comment type="caution">
    <text evidence="1">The sequence shown here is derived from an EMBL/GenBank/DDBJ whole genome shotgun (WGS) entry which is preliminary data.</text>
</comment>
<organism evidence="1 2">
    <name type="scientific">Acrocarpospora pleiomorpha</name>
    <dbReference type="NCBI Taxonomy" id="90975"/>
    <lineage>
        <taxon>Bacteria</taxon>
        <taxon>Bacillati</taxon>
        <taxon>Actinomycetota</taxon>
        <taxon>Actinomycetes</taxon>
        <taxon>Streptosporangiales</taxon>
        <taxon>Streptosporangiaceae</taxon>
        <taxon>Acrocarpospora</taxon>
    </lineage>
</organism>